<dbReference type="EMBL" id="QASA01000001">
    <property type="protein sequence ID" value="RDC62975.1"/>
    <property type="molecule type" value="Genomic_DNA"/>
</dbReference>
<evidence type="ECO:0000313" key="3">
    <source>
        <dbReference type="Proteomes" id="UP000253919"/>
    </source>
</evidence>
<feature type="transmembrane region" description="Helical" evidence="1">
    <location>
        <begin position="94"/>
        <end position="112"/>
    </location>
</feature>
<feature type="transmembrane region" description="Helical" evidence="1">
    <location>
        <begin position="71"/>
        <end position="88"/>
    </location>
</feature>
<sequence length="120" mass="14251">MHDSWHFIKGYGFSSSFLYTQKFFPNSKYGNFHSELITIFFETGVIGFILYFLFLSIPLITLLMQQLRKNINYILIGISFFLQGIFYQQFLFQYYWIMIAIIWLVPVIKFPGESSLKNVA</sequence>
<dbReference type="Proteomes" id="UP000253919">
    <property type="component" value="Unassembled WGS sequence"/>
</dbReference>
<protein>
    <submittedName>
        <fullName evidence="2">Uncharacterized protein</fullName>
    </submittedName>
</protein>
<keyword evidence="3" id="KW-1185">Reference proteome</keyword>
<reference evidence="2 3" key="1">
    <citation type="submission" date="2018-04" db="EMBL/GenBank/DDBJ databases">
        <title>Adhaeribacter sp. HMF7616 genome sequencing and assembly.</title>
        <authorList>
            <person name="Kang H."/>
            <person name="Kang J."/>
            <person name="Cha I."/>
            <person name="Kim H."/>
            <person name="Joh K."/>
        </authorList>
    </citation>
    <scope>NUCLEOTIDE SEQUENCE [LARGE SCALE GENOMIC DNA]</scope>
    <source>
        <strain evidence="2 3">HMF7616</strain>
    </source>
</reference>
<organism evidence="2 3">
    <name type="scientific">Adhaeribacter pallidiroseus</name>
    <dbReference type="NCBI Taxonomy" id="2072847"/>
    <lineage>
        <taxon>Bacteria</taxon>
        <taxon>Pseudomonadati</taxon>
        <taxon>Bacteroidota</taxon>
        <taxon>Cytophagia</taxon>
        <taxon>Cytophagales</taxon>
        <taxon>Hymenobacteraceae</taxon>
        <taxon>Adhaeribacter</taxon>
    </lineage>
</organism>
<dbReference type="AlphaFoldDB" id="A0A369QHC6"/>
<keyword evidence="1" id="KW-1133">Transmembrane helix</keyword>
<keyword evidence="1" id="KW-0812">Transmembrane</keyword>
<comment type="caution">
    <text evidence="2">The sequence shown here is derived from an EMBL/GenBank/DDBJ whole genome shotgun (WGS) entry which is preliminary data.</text>
</comment>
<accession>A0A369QHC6</accession>
<name>A0A369QHC6_9BACT</name>
<feature type="transmembrane region" description="Helical" evidence="1">
    <location>
        <begin position="36"/>
        <end position="64"/>
    </location>
</feature>
<evidence type="ECO:0000256" key="1">
    <source>
        <dbReference type="SAM" id="Phobius"/>
    </source>
</evidence>
<evidence type="ECO:0000313" key="2">
    <source>
        <dbReference type="EMBL" id="RDC62975.1"/>
    </source>
</evidence>
<gene>
    <name evidence="2" type="ORF">AHMF7616_01574</name>
</gene>
<proteinExistence type="predicted"/>
<keyword evidence="1" id="KW-0472">Membrane</keyword>